<dbReference type="EMBL" id="MU853230">
    <property type="protein sequence ID" value="KAK4122918.1"/>
    <property type="molecule type" value="Genomic_DNA"/>
</dbReference>
<dbReference type="RefSeq" id="XP_062646689.1">
    <property type="nucleotide sequence ID" value="XM_062793163.1"/>
</dbReference>
<keyword evidence="3" id="KW-1185">Reference proteome</keyword>
<comment type="caution">
    <text evidence="2">The sequence shown here is derived from an EMBL/GenBank/DDBJ whole genome shotgun (WGS) entry which is preliminary data.</text>
</comment>
<reference evidence="2" key="2">
    <citation type="submission" date="2023-05" db="EMBL/GenBank/DDBJ databases">
        <authorList>
            <consortium name="Lawrence Berkeley National Laboratory"/>
            <person name="Steindorff A."/>
            <person name="Hensen N."/>
            <person name="Bonometti L."/>
            <person name="Westerberg I."/>
            <person name="Brannstrom I.O."/>
            <person name="Guillou S."/>
            <person name="Cros-Aarteil S."/>
            <person name="Calhoun S."/>
            <person name="Haridas S."/>
            <person name="Kuo A."/>
            <person name="Mondo S."/>
            <person name="Pangilinan J."/>
            <person name="Riley R."/>
            <person name="Labutti K."/>
            <person name="Andreopoulos B."/>
            <person name="Lipzen A."/>
            <person name="Chen C."/>
            <person name="Yanf M."/>
            <person name="Daum C."/>
            <person name="Ng V."/>
            <person name="Clum A."/>
            <person name="Ohm R."/>
            <person name="Martin F."/>
            <person name="Silar P."/>
            <person name="Natvig D."/>
            <person name="Lalanne C."/>
            <person name="Gautier V."/>
            <person name="Ament-Velasquez S.L."/>
            <person name="Kruys A."/>
            <person name="Hutchinson M.I."/>
            <person name="Powell A.J."/>
            <person name="Barry K."/>
            <person name="Miller A.N."/>
            <person name="Grigoriev I.V."/>
            <person name="Debuchy R."/>
            <person name="Gladieux P."/>
            <person name="Thoren M.H."/>
            <person name="Johannesson H."/>
        </authorList>
    </citation>
    <scope>NUCLEOTIDE SEQUENCE</scope>
    <source>
        <strain evidence="2">CBS 731.68</strain>
    </source>
</reference>
<name>A0AAN6Z2X8_9PEZI</name>
<dbReference type="GeneID" id="87829932"/>
<organism evidence="2 3">
    <name type="scientific">Parathielavia appendiculata</name>
    <dbReference type="NCBI Taxonomy" id="2587402"/>
    <lineage>
        <taxon>Eukaryota</taxon>
        <taxon>Fungi</taxon>
        <taxon>Dikarya</taxon>
        <taxon>Ascomycota</taxon>
        <taxon>Pezizomycotina</taxon>
        <taxon>Sordariomycetes</taxon>
        <taxon>Sordariomycetidae</taxon>
        <taxon>Sordariales</taxon>
        <taxon>Chaetomiaceae</taxon>
        <taxon>Parathielavia</taxon>
    </lineage>
</organism>
<evidence type="ECO:0000313" key="2">
    <source>
        <dbReference type="EMBL" id="KAK4122918.1"/>
    </source>
</evidence>
<dbReference type="AlphaFoldDB" id="A0AAN6Z2X8"/>
<evidence type="ECO:0000313" key="3">
    <source>
        <dbReference type="Proteomes" id="UP001302602"/>
    </source>
</evidence>
<reference evidence="2" key="1">
    <citation type="journal article" date="2023" name="Mol. Phylogenet. Evol.">
        <title>Genome-scale phylogeny and comparative genomics of the fungal order Sordariales.</title>
        <authorList>
            <person name="Hensen N."/>
            <person name="Bonometti L."/>
            <person name="Westerberg I."/>
            <person name="Brannstrom I.O."/>
            <person name="Guillou S."/>
            <person name="Cros-Aarteil S."/>
            <person name="Calhoun S."/>
            <person name="Haridas S."/>
            <person name="Kuo A."/>
            <person name="Mondo S."/>
            <person name="Pangilinan J."/>
            <person name="Riley R."/>
            <person name="LaButti K."/>
            <person name="Andreopoulos B."/>
            <person name="Lipzen A."/>
            <person name="Chen C."/>
            <person name="Yan M."/>
            <person name="Daum C."/>
            <person name="Ng V."/>
            <person name="Clum A."/>
            <person name="Steindorff A."/>
            <person name="Ohm R.A."/>
            <person name="Martin F."/>
            <person name="Silar P."/>
            <person name="Natvig D.O."/>
            <person name="Lalanne C."/>
            <person name="Gautier V."/>
            <person name="Ament-Velasquez S.L."/>
            <person name="Kruys A."/>
            <person name="Hutchinson M.I."/>
            <person name="Powell A.J."/>
            <person name="Barry K."/>
            <person name="Miller A.N."/>
            <person name="Grigoriev I.V."/>
            <person name="Debuchy R."/>
            <person name="Gladieux P."/>
            <person name="Hiltunen Thoren M."/>
            <person name="Johannesson H."/>
        </authorList>
    </citation>
    <scope>NUCLEOTIDE SEQUENCE</scope>
    <source>
        <strain evidence="2">CBS 731.68</strain>
    </source>
</reference>
<dbReference type="Proteomes" id="UP001302602">
    <property type="component" value="Unassembled WGS sequence"/>
</dbReference>
<feature type="region of interest" description="Disordered" evidence="1">
    <location>
        <begin position="42"/>
        <end position="71"/>
    </location>
</feature>
<sequence length="71" mass="7480">MSSTPLLLYLLHTQILKIKNNITHLPSHLPVQETLNINQTNKMHGSSCPKCGASSDGASKSCGSCGASCPN</sequence>
<protein>
    <submittedName>
        <fullName evidence="2">Uncharacterized protein</fullName>
    </submittedName>
</protein>
<gene>
    <name evidence="2" type="ORF">N657DRAFT_646681</name>
</gene>
<feature type="compositionally biased region" description="Low complexity" evidence="1">
    <location>
        <begin position="50"/>
        <end position="71"/>
    </location>
</feature>
<evidence type="ECO:0000256" key="1">
    <source>
        <dbReference type="SAM" id="MobiDB-lite"/>
    </source>
</evidence>
<proteinExistence type="predicted"/>
<accession>A0AAN6Z2X8</accession>